<gene>
    <name evidence="11" type="ORF">JCGZ_22801</name>
</gene>
<keyword evidence="12" id="KW-1185">Reference proteome</keyword>
<feature type="transmembrane region" description="Helical" evidence="9">
    <location>
        <begin position="349"/>
        <end position="375"/>
    </location>
</feature>
<protein>
    <recommendedName>
        <fullName evidence="10">Malectin-like domain-containing protein</fullName>
    </recommendedName>
</protein>
<sequence length="459" mass="51098">MYRSKGKNISVCLAYTEDQQFPFISMLEAWAMPDESYPRMSEDRAWITGYRYNYGGSELILGYPDDRLNRIWKPMTPSGLDPVEANFTSLYFTTVNEPPETAIVRAVESPYYTESILLPFTFNKMNRLDRIDIYFTEIQDITALRKFYLYVNGGLEATISPEYQNCTGYTINTPSFGPLNVALVPSYDSTLPPIVSAIEVYTASDFLVTAGTSKDDLDGLAVLINSFDQLKGWNGEPCLPSDTVWQWLGCSDISPPRVISINLSGYGLKGPLPDFNQMKALETLNLANNSLNGPIPDFLGMLPSLQLLDLRDNDFSGDIPQSIVDNNKLTYYIDGNQNLNLHKSKKKNLALIIGLAVGIPICMLIVIAVIMVIYFSKRKQPAISSQSQGQETEIEMGNKTQEENSSVAMVTPSDKIQHITFLSDGENVAVASNGIYANEHSLETASGEDISINGRWKIR</sequence>
<evidence type="ECO:0000259" key="10">
    <source>
        <dbReference type="Pfam" id="PF12819"/>
    </source>
</evidence>
<name>A0A067LGH7_JATCU</name>
<dbReference type="Pfam" id="PF00560">
    <property type="entry name" value="LRR_1"/>
    <property type="match status" value="2"/>
</dbReference>
<dbReference type="Proteomes" id="UP000027138">
    <property type="component" value="Unassembled WGS sequence"/>
</dbReference>
<keyword evidence="5" id="KW-0677">Repeat</keyword>
<dbReference type="AlphaFoldDB" id="A0A067LGH7"/>
<accession>A0A067LGH7</accession>
<keyword evidence="6 9" id="KW-1133">Transmembrane helix</keyword>
<keyword evidence="4" id="KW-0732">Signal</keyword>
<evidence type="ECO:0000313" key="12">
    <source>
        <dbReference type="Proteomes" id="UP000027138"/>
    </source>
</evidence>
<dbReference type="Gene3D" id="3.80.10.10">
    <property type="entry name" value="Ribonuclease Inhibitor"/>
    <property type="match status" value="1"/>
</dbReference>
<evidence type="ECO:0000256" key="7">
    <source>
        <dbReference type="ARBA" id="ARBA00023136"/>
    </source>
</evidence>
<comment type="subcellular location">
    <subcellularLocation>
        <location evidence="1">Membrane</location>
        <topology evidence="1">Single-pass membrane protein</topology>
    </subcellularLocation>
</comment>
<evidence type="ECO:0000256" key="8">
    <source>
        <dbReference type="SAM" id="MobiDB-lite"/>
    </source>
</evidence>
<dbReference type="GO" id="GO:0016020">
    <property type="term" value="C:membrane"/>
    <property type="evidence" value="ECO:0007669"/>
    <property type="project" value="UniProtKB-SubCell"/>
</dbReference>
<evidence type="ECO:0000256" key="1">
    <source>
        <dbReference type="ARBA" id="ARBA00004167"/>
    </source>
</evidence>
<dbReference type="OrthoDB" id="2143199at2759"/>
<reference evidence="11 12" key="1">
    <citation type="journal article" date="2014" name="PLoS ONE">
        <title>Global Analysis of Gene Expression Profiles in Physic Nut (Jatropha curcas L.) Seedlings Exposed to Salt Stress.</title>
        <authorList>
            <person name="Zhang L."/>
            <person name="Zhang C."/>
            <person name="Wu P."/>
            <person name="Chen Y."/>
            <person name="Li M."/>
            <person name="Jiang H."/>
            <person name="Wu G."/>
        </authorList>
    </citation>
    <scope>NUCLEOTIDE SEQUENCE [LARGE SCALE GENOMIC DNA]</scope>
    <source>
        <strain evidence="12">cv. GZQX0401</strain>
        <tissue evidence="11">Young leaves</tissue>
    </source>
</reference>
<feature type="region of interest" description="Disordered" evidence="8">
    <location>
        <begin position="384"/>
        <end position="406"/>
    </location>
</feature>
<keyword evidence="3 9" id="KW-0812">Transmembrane</keyword>
<dbReference type="FunFam" id="3.80.10.10:FF:000129">
    <property type="entry name" value="Leucine-rich repeat receptor-like kinase"/>
    <property type="match status" value="1"/>
</dbReference>
<evidence type="ECO:0000256" key="9">
    <source>
        <dbReference type="SAM" id="Phobius"/>
    </source>
</evidence>
<evidence type="ECO:0000256" key="4">
    <source>
        <dbReference type="ARBA" id="ARBA00022729"/>
    </source>
</evidence>
<evidence type="ECO:0000313" key="11">
    <source>
        <dbReference type="EMBL" id="KDP43249.1"/>
    </source>
</evidence>
<keyword evidence="2" id="KW-0433">Leucine-rich repeat</keyword>
<proteinExistence type="predicted"/>
<organism evidence="11 12">
    <name type="scientific">Jatropha curcas</name>
    <name type="common">Barbados nut</name>
    <dbReference type="NCBI Taxonomy" id="180498"/>
    <lineage>
        <taxon>Eukaryota</taxon>
        <taxon>Viridiplantae</taxon>
        <taxon>Streptophyta</taxon>
        <taxon>Embryophyta</taxon>
        <taxon>Tracheophyta</taxon>
        <taxon>Spermatophyta</taxon>
        <taxon>Magnoliopsida</taxon>
        <taxon>eudicotyledons</taxon>
        <taxon>Gunneridae</taxon>
        <taxon>Pentapetalae</taxon>
        <taxon>rosids</taxon>
        <taxon>fabids</taxon>
        <taxon>Malpighiales</taxon>
        <taxon>Euphorbiaceae</taxon>
        <taxon>Crotonoideae</taxon>
        <taxon>Jatropheae</taxon>
        <taxon>Jatropha</taxon>
    </lineage>
</organism>
<dbReference type="InterPro" id="IPR024788">
    <property type="entry name" value="Malectin-like_Carb-bd_dom"/>
</dbReference>
<dbReference type="EMBL" id="KK914277">
    <property type="protein sequence ID" value="KDP43249.1"/>
    <property type="molecule type" value="Genomic_DNA"/>
</dbReference>
<dbReference type="SUPFAM" id="SSF52058">
    <property type="entry name" value="L domain-like"/>
    <property type="match status" value="1"/>
</dbReference>
<dbReference type="PANTHER" id="PTHR45631">
    <property type="entry name" value="OS07G0107800 PROTEIN-RELATED"/>
    <property type="match status" value="1"/>
</dbReference>
<evidence type="ECO:0000256" key="2">
    <source>
        <dbReference type="ARBA" id="ARBA00022614"/>
    </source>
</evidence>
<evidence type="ECO:0000256" key="3">
    <source>
        <dbReference type="ARBA" id="ARBA00022692"/>
    </source>
</evidence>
<evidence type="ECO:0000256" key="6">
    <source>
        <dbReference type="ARBA" id="ARBA00022989"/>
    </source>
</evidence>
<dbReference type="InterPro" id="IPR032675">
    <property type="entry name" value="LRR_dom_sf"/>
</dbReference>
<dbReference type="Pfam" id="PF12819">
    <property type="entry name" value="Malectin_like"/>
    <property type="match status" value="1"/>
</dbReference>
<dbReference type="InterPro" id="IPR001611">
    <property type="entry name" value="Leu-rich_rpt"/>
</dbReference>
<evidence type="ECO:0000256" key="5">
    <source>
        <dbReference type="ARBA" id="ARBA00022737"/>
    </source>
</evidence>
<feature type="domain" description="Malectin-like" evidence="10">
    <location>
        <begin position="5"/>
        <end position="202"/>
    </location>
</feature>
<dbReference type="PANTHER" id="PTHR45631:SF186">
    <property type="entry name" value="MALECTIN-LIKE DOMAIN-CONTAINING PROTEIN"/>
    <property type="match status" value="1"/>
</dbReference>
<keyword evidence="7 9" id="KW-0472">Membrane</keyword>